<accession>A0A077P2T6</accession>
<dbReference type="Pfam" id="PF06836">
    <property type="entry name" value="DUF1240"/>
    <property type="match status" value="1"/>
</dbReference>
<dbReference type="Proteomes" id="UP000028483">
    <property type="component" value="Unassembled WGS sequence"/>
</dbReference>
<keyword evidence="1" id="KW-0472">Membrane</keyword>
<sequence length="89" mass="10576">MEDVCSIVFLSFDILFLHFYILLFVFLKLPKYNNSIFKFLTFFGILGFVISLPIYWYGDFKLKQNGYINCYKKSISAPQKYAKNEKLCD</sequence>
<proteinExistence type="predicted"/>
<gene>
    <name evidence="2" type="ORF">XBO1_1880030</name>
</gene>
<evidence type="ECO:0008006" key="3">
    <source>
        <dbReference type="Google" id="ProtNLM"/>
    </source>
</evidence>
<organism evidence="2">
    <name type="scientific">Xenorhabdus bovienii str. oregonense</name>
    <dbReference type="NCBI Taxonomy" id="1398202"/>
    <lineage>
        <taxon>Bacteria</taxon>
        <taxon>Pseudomonadati</taxon>
        <taxon>Pseudomonadota</taxon>
        <taxon>Gammaproteobacteria</taxon>
        <taxon>Enterobacterales</taxon>
        <taxon>Morganellaceae</taxon>
        <taxon>Xenorhabdus</taxon>
    </lineage>
</organism>
<name>A0A077P2T6_XENBV</name>
<evidence type="ECO:0000313" key="2">
    <source>
        <dbReference type="EMBL" id="CDH05360.1"/>
    </source>
</evidence>
<keyword evidence="1" id="KW-1133">Transmembrane helix</keyword>
<dbReference type="InterPro" id="IPR010665">
    <property type="entry name" value="DUF1240"/>
</dbReference>
<keyword evidence="1" id="KW-0812">Transmembrane</keyword>
<comment type="caution">
    <text evidence="2">The sequence shown here is derived from an EMBL/GenBank/DDBJ whole genome shotgun (WGS) entry which is preliminary data.</text>
</comment>
<feature type="transmembrane region" description="Helical" evidence="1">
    <location>
        <begin position="39"/>
        <end position="57"/>
    </location>
</feature>
<dbReference type="AlphaFoldDB" id="A0A077P2T6"/>
<protein>
    <recommendedName>
        <fullName evidence="3">Inner membrane protein</fullName>
    </recommendedName>
</protein>
<dbReference type="HOGENOM" id="CLU_150738_2_0_6"/>
<dbReference type="EMBL" id="CBSX010000099">
    <property type="protein sequence ID" value="CDH05360.1"/>
    <property type="molecule type" value="Genomic_DNA"/>
</dbReference>
<dbReference type="RefSeq" id="WP_080718092.1">
    <property type="nucleotide sequence ID" value="NZ_CAWLUU010000162.1"/>
</dbReference>
<reference evidence="2" key="1">
    <citation type="submission" date="2013-07" db="EMBL/GenBank/DDBJ databases">
        <title>Sub-species coevolution in mutualistic symbiosis.</title>
        <authorList>
            <person name="Murfin K."/>
            <person name="Klassen J."/>
            <person name="Lee M."/>
            <person name="Forst S."/>
            <person name="Stock P."/>
            <person name="Goodrich-Blair H."/>
        </authorList>
    </citation>
    <scope>NUCLEOTIDE SEQUENCE [LARGE SCALE GENOMIC DNA]</scope>
    <source>
        <strain evidence="2">Oregonense</strain>
    </source>
</reference>
<feature type="transmembrane region" description="Helical" evidence="1">
    <location>
        <begin position="6"/>
        <end position="27"/>
    </location>
</feature>
<evidence type="ECO:0000256" key="1">
    <source>
        <dbReference type="SAM" id="Phobius"/>
    </source>
</evidence>